<gene>
    <name evidence="4" type="ORF">SYV04_15260</name>
</gene>
<organism evidence="4 5">
    <name type="scientific">Hyalangium rubrum</name>
    <dbReference type="NCBI Taxonomy" id="3103134"/>
    <lineage>
        <taxon>Bacteria</taxon>
        <taxon>Pseudomonadati</taxon>
        <taxon>Myxococcota</taxon>
        <taxon>Myxococcia</taxon>
        <taxon>Myxococcales</taxon>
        <taxon>Cystobacterineae</taxon>
        <taxon>Archangiaceae</taxon>
        <taxon>Hyalangium</taxon>
    </lineage>
</organism>
<feature type="compositionally biased region" description="Pro residues" evidence="1">
    <location>
        <begin position="405"/>
        <end position="428"/>
    </location>
</feature>
<feature type="compositionally biased region" description="Basic and acidic residues" evidence="1">
    <location>
        <begin position="593"/>
        <end position="615"/>
    </location>
</feature>
<feature type="region of interest" description="Disordered" evidence="1">
    <location>
        <begin position="559"/>
        <end position="631"/>
    </location>
</feature>
<reference evidence="4 5" key="1">
    <citation type="submission" date="2023-12" db="EMBL/GenBank/DDBJ databases">
        <title>the genome sequence of Hyalangium sp. s54d21.</title>
        <authorList>
            <person name="Zhang X."/>
        </authorList>
    </citation>
    <scope>NUCLEOTIDE SEQUENCE [LARGE SCALE GENOMIC DNA]</scope>
    <source>
        <strain evidence="5">s54d21</strain>
    </source>
</reference>
<feature type="domain" description="Peptidase M56" evidence="3">
    <location>
        <begin position="19"/>
        <end position="313"/>
    </location>
</feature>
<dbReference type="CDD" id="cd07341">
    <property type="entry name" value="M56_BlaR1_MecR1_like"/>
    <property type="match status" value="1"/>
</dbReference>
<evidence type="ECO:0000256" key="2">
    <source>
        <dbReference type="SAM" id="Phobius"/>
    </source>
</evidence>
<keyword evidence="2" id="KW-0472">Membrane</keyword>
<evidence type="ECO:0000313" key="4">
    <source>
        <dbReference type="EMBL" id="MDY7227772.1"/>
    </source>
</evidence>
<comment type="caution">
    <text evidence="4">The sequence shown here is derived from an EMBL/GenBank/DDBJ whole genome shotgun (WGS) entry which is preliminary data.</text>
</comment>
<dbReference type="Pfam" id="PF05569">
    <property type="entry name" value="Peptidase_M56"/>
    <property type="match status" value="1"/>
</dbReference>
<evidence type="ECO:0000256" key="1">
    <source>
        <dbReference type="SAM" id="MobiDB-lite"/>
    </source>
</evidence>
<accession>A0ABU5H4R6</accession>
<keyword evidence="5" id="KW-1185">Reference proteome</keyword>
<dbReference type="PANTHER" id="PTHR34978:SF3">
    <property type="entry name" value="SLR0241 PROTEIN"/>
    <property type="match status" value="1"/>
</dbReference>
<feature type="compositionally biased region" description="Basic and acidic residues" evidence="1">
    <location>
        <begin position="559"/>
        <end position="584"/>
    </location>
</feature>
<keyword evidence="2" id="KW-1133">Transmembrane helix</keyword>
<dbReference type="PANTHER" id="PTHR34978">
    <property type="entry name" value="POSSIBLE SENSOR-TRANSDUCER PROTEIN BLAR"/>
    <property type="match status" value="1"/>
</dbReference>
<keyword evidence="2" id="KW-0812">Transmembrane</keyword>
<dbReference type="InterPro" id="IPR008756">
    <property type="entry name" value="Peptidase_M56"/>
</dbReference>
<dbReference type="InterPro" id="IPR052173">
    <property type="entry name" value="Beta-lactam_resp_regulator"/>
</dbReference>
<evidence type="ECO:0000259" key="3">
    <source>
        <dbReference type="Pfam" id="PF05569"/>
    </source>
</evidence>
<protein>
    <submittedName>
        <fullName evidence="4">M56 family metallopeptidase</fullName>
    </submittedName>
</protein>
<dbReference type="Proteomes" id="UP001291309">
    <property type="component" value="Unassembled WGS sequence"/>
</dbReference>
<dbReference type="RefSeq" id="WP_321546484.1">
    <property type="nucleotide sequence ID" value="NZ_JAXIVS010000004.1"/>
</dbReference>
<feature type="transmembrane region" description="Helical" evidence="2">
    <location>
        <begin position="49"/>
        <end position="71"/>
    </location>
</feature>
<dbReference type="Gene3D" id="3.30.2010.10">
    <property type="entry name" value="Metalloproteases ('zincins'), catalytic domain"/>
    <property type="match status" value="1"/>
</dbReference>
<name>A0ABU5H4R6_9BACT</name>
<evidence type="ECO:0000313" key="5">
    <source>
        <dbReference type="Proteomes" id="UP001291309"/>
    </source>
</evidence>
<dbReference type="EMBL" id="JAXIVS010000004">
    <property type="protein sequence ID" value="MDY7227772.1"/>
    <property type="molecule type" value="Genomic_DNA"/>
</dbReference>
<sequence>MRTEWLMKLEWVSPALESLWRASWQGALWAGLVWAVTRALPRLPSALRAALWWLVCLKFVLSLAGMAPIALPLLPAPAPVPVPESGVALSEGASLAVVTVAAPRVTAPVEAAVPWRQVWVAALLGAWVLGIVWQVRGHVRAWSAVRRLRQRALPLPHPDIERTLRELASAAGLRRVPRLLVSTEVTSPLATGLLSPVVVLPAKALRRLDLEALRMALAHELAHFQRRDLWLGWVPAIAESVLFFHPLARKAAREYALAREEACDAEALRLTGAEPGDYGQLLLAFGVTRAHGTAAALGASAHVHALHRRLTMLEHVDVSSSHRRFPLRVALCALGFVALVPFQVVAREPAKAPQPPESPKAAAATPAPAAPAAQGLAVPAAPKVAASPAASPVAAPKVAAAPKAPAPVQAPVPPPPPAPALAPLPPGPVLAMAGDDDDDDDELDRFVLVSGNQVMMAGSMDDLRMAKTLRNEGKDVLFVRRDDKAYVIRDAKTLEQVRAAFEPETKLGEQQAELGRKQAALGVKQAEFGQKQASLGMKQAELGMKQAEHGVAAARAAMRGDKAEQDRHEQELEKNQEAVDKEMDALGDQQEALGREQEKLGEQQEALGREQEKLGRQMAASARESRKRVDALVDEAVRKGLAEPVKD</sequence>
<feature type="region of interest" description="Disordered" evidence="1">
    <location>
        <begin position="405"/>
        <end position="441"/>
    </location>
</feature>
<proteinExistence type="predicted"/>